<protein>
    <submittedName>
        <fullName evidence="2">Uncharacterized protein</fullName>
    </submittedName>
</protein>
<feature type="coiled-coil region" evidence="1">
    <location>
        <begin position="63"/>
        <end position="94"/>
    </location>
</feature>
<keyword evidence="1" id="KW-0175">Coiled coil</keyword>
<dbReference type="AlphaFoldDB" id="A0A9D5DMY6"/>
<evidence type="ECO:0000313" key="2">
    <source>
        <dbReference type="EMBL" id="KQL57025.1"/>
    </source>
</evidence>
<reference evidence="2 3" key="1">
    <citation type="submission" date="2015-09" db="EMBL/GenBank/DDBJ databases">
        <title>Genome sequencing project for genomic taxonomy and phylogenomics of Bacillus-like bacteria.</title>
        <authorList>
            <person name="Liu B."/>
            <person name="Wang J."/>
            <person name="Zhu Y."/>
            <person name="Liu G."/>
            <person name="Chen Q."/>
            <person name="Chen Z."/>
            <person name="Lan J."/>
            <person name="Che J."/>
            <person name="Ge C."/>
            <person name="Shi H."/>
            <person name="Pan Z."/>
            <person name="Liu X."/>
        </authorList>
    </citation>
    <scope>NUCLEOTIDE SEQUENCE [LARGE SCALE GENOMIC DNA]</scope>
    <source>
        <strain evidence="2 3">DSM 19153</strain>
    </source>
</reference>
<name>A0A9D5DMY6_9BACI</name>
<accession>A0A9D5DMY6</accession>
<dbReference type="EMBL" id="LJJD01000022">
    <property type="protein sequence ID" value="KQL57025.1"/>
    <property type="molecule type" value="Genomic_DNA"/>
</dbReference>
<proteinExistence type="predicted"/>
<sequence length="211" mass="24700">MTDYRKRMFRGAKIEDCIRDFIDMESCALEQIRNDETEFVLFSKGMHTAYQFVVNRMVRDFEYNKEELKLKQKLSELEKMYRRLAETNLEQSKQDLFQTVEQSYYDVDVPEDALEELKELSPDYQKGMFEGMSFAYEDVANYISIIISNVENINDKSVNQLISLISSNNFVNKEIDLDEESKTYKSGFASGAKAGFKLTVVELKERFSVHV</sequence>
<dbReference type="Proteomes" id="UP000051061">
    <property type="component" value="Unassembled WGS sequence"/>
</dbReference>
<evidence type="ECO:0000256" key="1">
    <source>
        <dbReference type="SAM" id="Coils"/>
    </source>
</evidence>
<organism evidence="2 3">
    <name type="scientific">Alkalicoccobacillus plakortidis</name>
    <dbReference type="NCBI Taxonomy" id="444060"/>
    <lineage>
        <taxon>Bacteria</taxon>
        <taxon>Bacillati</taxon>
        <taxon>Bacillota</taxon>
        <taxon>Bacilli</taxon>
        <taxon>Bacillales</taxon>
        <taxon>Bacillaceae</taxon>
        <taxon>Alkalicoccobacillus</taxon>
    </lineage>
</organism>
<gene>
    <name evidence="2" type="ORF">AN965_11285</name>
</gene>
<comment type="caution">
    <text evidence="2">The sequence shown here is derived from an EMBL/GenBank/DDBJ whole genome shotgun (WGS) entry which is preliminary data.</text>
</comment>
<evidence type="ECO:0000313" key="3">
    <source>
        <dbReference type="Proteomes" id="UP000051061"/>
    </source>
</evidence>
<keyword evidence="3" id="KW-1185">Reference proteome</keyword>